<dbReference type="FunFam" id="2.20.25.80:FF:000006">
    <property type="entry name" value="WRKY transcription factor"/>
    <property type="match status" value="1"/>
</dbReference>
<evidence type="ECO:0000256" key="4">
    <source>
        <dbReference type="ARBA" id="ARBA00023125"/>
    </source>
</evidence>
<dbReference type="PROSITE" id="PS50811">
    <property type="entry name" value="WRKY"/>
    <property type="match status" value="2"/>
</dbReference>
<keyword evidence="5" id="KW-0804">Transcription</keyword>
<feature type="compositionally biased region" description="Basic and acidic residues" evidence="7">
    <location>
        <begin position="477"/>
        <end position="490"/>
    </location>
</feature>
<proteinExistence type="predicted"/>
<comment type="subcellular location">
    <subcellularLocation>
        <location evidence="1">Nucleus</location>
    </subcellularLocation>
</comment>
<feature type="compositionally biased region" description="Polar residues" evidence="7">
    <location>
        <begin position="413"/>
        <end position="424"/>
    </location>
</feature>
<feature type="region of interest" description="Disordered" evidence="7">
    <location>
        <begin position="284"/>
        <end position="328"/>
    </location>
</feature>
<feature type="domain" description="WRKY" evidence="8">
    <location>
        <begin position="186"/>
        <end position="250"/>
    </location>
</feature>
<evidence type="ECO:0000256" key="7">
    <source>
        <dbReference type="SAM" id="MobiDB-lite"/>
    </source>
</evidence>
<feature type="compositionally biased region" description="Basic residues" evidence="7">
    <location>
        <begin position="244"/>
        <end position="255"/>
    </location>
</feature>
<dbReference type="InterPro" id="IPR036576">
    <property type="entry name" value="WRKY_dom_sf"/>
</dbReference>
<dbReference type="AlphaFoldDB" id="A0A2I0A4V5"/>
<evidence type="ECO:0000256" key="2">
    <source>
        <dbReference type="ARBA" id="ARBA00022737"/>
    </source>
</evidence>
<feature type="region of interest" description="Disordered" evidence="7">
    <location>
        <begin position="241"/>
        <end position="269"/>
    </location>
</feature>
<feature type="domain" description="WRKY" evidence="8">
    <location>
        <begin position="343"/>
        <end position="408"/>
    </location>
</feature>
<dbReference type="OrthoDB" id="5065855at2759"/>
<dbReference type="SMART" id="SM00774">
    <property type="entry name" value="WRKY"/>
    <property type="match status" value="2"/>
</dbReference>
<dbReference type="PANTHER" id="PTHR31221">
    <property type="entry name" value="WRKY TRANSCRIPTION FACTOR PROTEIN 1-RELATED"/>
    <property type="match status" value="1"/>
</dbReference>
<dbReference type="SUPFAM" id="SSF118290">
    <property type="entry name" value="WRKY DNA-binding domain"/>
    <property type="match status" value="2"/>
</dbReference>
<dbReference type="Pfam" id="PF03106">
    <property type="entry name" value="WRKY"/>
    <property type="match status" value="2"/>
</dbReference>
<keyword evidence="6" id="KW-0539">Nucleus</keyword>
<accession>A0A2I0A4V5</accession>
<feature type="compositionally biased region" description="Polar residues" evidence="7">
    <location>
        <begin position="284"/>
        <end position="293"/>
    </location>
</feature>
<dbReference type="InterPro" id="IPR003657">
    <property type="entry name" value="WRKY_dom"/>
</dbReference>
<evidence type="ECO:0000313" key="9">
    <source>
        <dbReference type="EMBL" id="PKA50579.1"/>
    </source>
</evidence>
<evidence type="ECO:0000256" key="6">
    <source>
        <dbReference type="ARBA" id="ARBA00023242"/>
    </source>
</evidence>
<dbReference type="GO" id="GO:0043565">
    <property type="term" value="F:sequence-specific DNA binding"/>
    <property type="evidence" value="ECO:0007669"/>
    <property type="project" value="InterPro"/>
</dbReference>
<sequence length="502" mass="55135">MASSTASFGTSANSLQAGFSFPVASSSSTFLDVRDAAGDERSPLGAGSHVFAADPAATGLAKFKSTPPSLFPLSPSPISPSSFLAFPGGLSPAELLNSPMLFSSTAMLTPPTTGSFSTQGFNWRGNTTSSGSFSFQSSTHPSSVLLMPSEEEGYKGHRDPWSYKQPAHISSSELPAFHAPTQTSLKESRRIDDGYNWRKYGQKQVKGSENPRSYYKCTYPSCPTKKKVERSLDGQITEIIYKGTHNHQKPQRTRRNNSSSSSSFHGLAQSEGQEQLGALLMDSNATPENSSASFGDEELDLSSQGFGEEPDAKRWRMDGENEENSSFGNRAVREPKVVVQTTSDIDILDDGYRWRKYGQKVVKGNPNPRSYYKCTTSGCTVRKHVERASNDLRAVITTYEGKHNHEVPAPRVGSSTMNRSSVEGSSNQFSAVNHHHSQMASHDSFFATKNYGFESNMAFSRSYDQNSMGSLLSDQQKQVDFRSSKTKEEPRDDHLFIESWLS</sequence>
<evidence type="ECO:0000256" key="3">
    <source>
        <dbReference type="ARBA" id="ARBA00023015"/>
    </source>
</evidence>
<feature type="compositionally biased region" description="Basic and acidic residues" evidence="7">
    <location>
        <begin position="310"/>
        <end position="319"/>
    </location>
</feature>
<keyword evidence="10" id="KW-1185">Reference proteome</keyword>
<dbReference type="GO" id="GO:0005634">
    <property type="term" value="C:nucleus"/>
    <property type="evidence" value="ECO:0007669"/>
    <property type="project" value="UniProtKB-SubCell"/>
</dbReference>
<feature type="region of interest" description="Disordered" evidence="7">
    <location>
        <begin position="469"/>
        <end position="490"/>
    </location>
</feature>
<dbReference type="Gene3D" id="2.20.25.80">
    <property type="entry name" value="WRKY domain"/>
    <property type="match status" value="2"/>
</dbReference>
<keyword evidence="3" id="KW-0805">Transcription regulation</keyword>
<dbReference type="Proteomes" id="UP000236161">
    <property type="component" value="Unassembled WGS sequence"/>
</dbReference>
<reference evidence="9 10" key="1">
    <citation type="journal article" date="2017" name="Nature">
        <title>The Apostasia genome and the evolution of orchids.</title>
        <authorList>
            <person name="Zhang G.Q."/>
            <person name="Liu K.W."/>
            <person name="Li Z."/>
            <person name="Lohaus R."/>
            <person name="Hsiao Y.Y."/>
            <person name="Niu S.C."/>
            <person name="Wang J.Y."/>
            <person name="Lin Y.C."/>
            <person name="Xu Q."/>
            <person name="Chen L.J."/>
            <person name="Yoshida K."/>
            <person name="Fujiwara S."/>
            <person name="Wang Z.W."/>
            <person name="Zhang Y.Q."/>
            <person name="Mitsuda N."/>
            <person name="Wang M."/>
            <person name="Liu G.H."/>
            <person name="Pecoraro L."/>
            <person name="Huang H.X."/>
            <person name="Xiao X.J."/>
            <person name="Lin M."/>
            <person name="Wu X.Y."/>
            <person name="Wu W.L."/>
            <person name="Chen Y.Y."/>
            <person name="Chang S.B."/>
            <person name="Sakamoto S."/>
            <person name="Ohme-Takagi M."/>
            <person name="Yagi M."/>
            <person name="Zeng S.J."/>
            <person name="Shen C.Y."/>
            <person name="Yeh C.M."/>
            <person name="Luo Y.B."/>
            <person name="Tsai W.C."/>
            <person name="Van de Peer Y."/>
            <person name="Liu Z.J."/>
        </authorList>
    </citation>
    <scope>NUCLEOTIDE SEQUENCE [LARGE SCALE GENOMIC DNA]</scope>
    <source>
        <strain evidence="10">cv. Shenzhen</strain>
        <tissue evidence="9">Stem</tissue>
    </source>
</reference>
<dbReference type="EMBL" id="KZ452023">
    <property type="protein sequence ID" value="PKA50579.1"/>
    <property type="molecule type" value="Genomic_DNA"/>
</dbReference>
<dbReference type="GO" id="GO:0003700">
    <property type="term" value="F:DNA-binding transcription factor activity"/>
    <property type="evidence" value="ECO:0007669"/>
    <property type="project" value="InterPro"/>
</dbReference>
<protein>
    <submittedName>
        <fullName evidence="9">Putative WRKY transcription factor 33</fullName>
    </submittedName>
</protein>
<feature type="region of interest" description="Disordered" evidence="7">
    <location>
        <begin position="405"/>
        <end position="424"/>
    </location>
</feature>
<name>A0A2I0A4V5_9ASPA</name>
<evidence type="ECO:0000256" key="5">
    <source>
        <dbReference type="ARBA" id="ARBA00023163"/>
    </source>
</evidence>
<dbReference type="STRING" id="1088818.A0A2I0A4V5"/>
<evidence type="ECO:0000313" key="10">
    <source>
        <dbReference type="Proteomes" id="UP000236161"/>
    </source>
</evidence>
<organism evidence="9 10">
    <name type="scientific">Apostasia shenzhenica</name>
    <dbReference type="NCBI Taxonomy" id="1088818"/>
    <lineage>
        <taxon>Eukaryota</taxon>
        <taxon>Viridiplantae</taxon>
        <taxon>Streptophyta</taxon>
        <taxon>Embryophyta</taxon>
        <taxon>Tracheophyta</taxon>
        <taxon>Spermatophyta</taxon>
        <taxon>Magnoliopsida</taxon>
        <taxon>Liliopsida</taxon>
        <taxon>Asparagales</taxon>
        <taxon>Orchidaceae</taxon>
        <taxon>Apostasioideae</taxon>
        <taxon>Apostasia</taxon>
    </lineage>
</organism>
<evidence type="ECO:0000259" key="8">
    <source>
        <dbReference type="PROSITE" id="PS50811"/>
    </source>
</evidence>
<keyword evidence="4" id="KW-0238">DNA-binding</keyword>
<dbReference type="FunFam" id="2.20.25.80:FF:000001">
    <property type="entry name" value="WRKY transcription factor 33"/>
    <property type="match status" value="1"/>
</dbReference>
<evidence type="ECO:0000256" key="1">
    <source>
        <dbReference type="ARBA" id="ARBA00004123"/>
    </source>
</evidence>
<dbReference type="PANTHER" id="PTHR31221:SF1">
    <property type="entry name" value="WRKY TRANSCRIPTION FACTOR 33-RELATED"/>
    <property type="match status" value="1"/>
</dbReference>
<dbReference type="InterPro" id="IPR044810">
    <property type="entry name" value="WRKY_plant"/>
</dbReference>
<keyword evidence="2" id="KW-0677">Repeat</keyword>
<gene>
    <name evidence="9" type="primary">WRKY33</name>
    <name evidence="9" type="ORF">AXF42_Ash013794</name>
</gene>